<comment type="caution">
    <text evidence="2">The sequence shown here is derived from an EMBL/GenBank/DDBJ whole genome shotgun (WGS) entry which is preliminary data.</text>
</comment>
<reference evidence="2" key="1">
    <citation type="submission" date="2023-05" db="EMBL/GenBank/DDBJ databases">
        <title>Whole genome sequence of Commensalibacter sp.</title>
        <authorList>
            <person name="Charoenyingcharoen P."/>
            <person name="Yukphan P."/>
        </authorList>
    </citation>
    <scope>NUCLEOTIDE SEQUENCE</scope>
    <source>
        <strain evidence="2">TBRC 10068</strain>
    </source>
</reference>
<dbReference type="EMBL" id="JASBAN010000001">
    <property type="protein sequence ID" value="MDI2112184.1"/>
    <property type="molecule type" value="Genomic_DNA"/>
</dbReference>
<sequence>MVIIYCLVMLFIILGGIKDHLFKADLMVVLGTKVELDGTPSSGLEARLNKAISVYQQGYAPVILVSGGTGKEGYDEASVMAQYLVDHGVPKQVIIQDNQGVNTRATAKNSAEYMHKNHMESVIIITQYFHIPRTKLAFQAVGIDKIGQGSPNYTSWRDFFSVPREMLGYPAYWLNLK</sequence>
<dbReference type="PANTHER" id="PTHR30336:SF20">
    <property type="entry name" value="DUF218 DOMAIN-CONTAINING PROTEIN"/>
    <property type="match status" value="1"/>
</dbReference>
<gene>
    <name evidence="2" type="ORF">QJV33_02580</name>
</gene>
<feature type="domain" description="DUF218" evidence="1">
    <location>
        <begin position="25"/>
        <end position="146"/>
    </location>
</feature>
<dbReference type="Gene3D" id="3.40.50.620">
    <property type="entry name" value="HUPs"/>
    <property type="match status" value="1"/>
</dbReference>
<dbReference type="InterPro" id="IPR051599">
    <property type="entry name" value="Cell_Envelope_Assoc"/>
</dbReference>
<dbReference type="CDD" id="cd06259">
    <property type="entry name" value="YdcF-like"/>
    <property type="match status" value="1"/>
</dbReference>
<proteinExistence type="predicted"/>
<organism evidence="2 3">
    <name type="scientific">Commensalibacter nepenthis</name>
    <dbReference type="NCBI Taxonomy" id="3043872"/>
    <lineage>
        <taxon>Bacteria</taxon>
        <taxon>Pseudomonadati</taxon>
        <taxon>Pseudomonadota</taxon>
        <taxon>Alphaproteobacteria</taxon>
        <taxon>Acetobacterales</taxon>
        <taxon>Acetobacteraceae</taxon>
    </lineage>
</organism>
<dbReference type="PANTHER" id="PTHR30336">
    <property type="entry name" value="INNER MEMBRANE PROTEIN, PROBABLE PERMEASE"/>
    <property type="match status" value="1"/>
</dbReference>
<dbReference type="InterPro" id="IPR003848">
    <property type="entry name" value="DUF218"/>
</dbReference>
<evidence type="ECO:0000313" key="3">
    <source>
        <dbReference type="Proteomes" id="UP001431775"/>
    </source>
</evidence>
<dbReference type="Proteomes" id="UP001431775">
    <property type="component" value="Unassembled WGS sequence"/>
</dbReference>
<evidence type="ECO:0000313" key="2">
    <source>
        <dbReference type="EMBL" id="MDI2112184.1"/>
    </source>
</evidence>
<dbReference type="Pfam" id="PF02698">
    <property type="entry name" value="DUF218"/>
    <property type="match status" value="1"/>
</dbReference>
<name>A0ABT6Q5W5_9PROT</name>
<dbReference type="RefSeq" id="WP_281461852.1">
    <property type="nucleotide sequence ID" value="NZ_JASBAN010000001.1"/>
</dbReference>
<protein>
    <submittedName>
        <fullName evidence="2">YdcF family protein</fullName>
    </submittedName>
</protein>
<evidence type="ECO:0000259" key="1">
    <source>
        <dbReference type="Pfam" id="PF02698"/>
    </source>
</evidence>
<accession>A0ABT6Q5W5</accession>
<dbReference type="InterPro" id="IPR014729">
    <property type="entry name" value="Rossmann-like_a/b/a_fold"/>
</dbReference>
<keyword evidence="3" id="KW-1185">Reference proteome</keyword>